<organism evidence="1">
    <name type="scientific">mine drainage metagenome</name>
    <dbReference type="NCBI Taxonomy" id="410659"/>
    <lineage>
        <taxon>unclassified sequences</taxon>
        <taxon>metagenomes</taxon>
        <taxon>ecological metagenomes</taxon>
    </lineage>
</organism>
<dbReference type="AlphaFoldDB" id="A0A1J5S957"/>
<reference evidence="1" key="1">
    <citation type="submission" date="2016-10" db="EMBL/GenBank/DDBJ databases">
        <title>Sequence of Gallionella enrichment culture.</title>
        <authorList>
            <person name="Poehlein A."/>
            <person name="Muehling M."/>
            <person name="Daniel R."/>
        </authorList>
    </citation>
    <scope>NUCLEOTIDE SEQUENCE</scope>
</reference>
<name>A0A1J5S957_9ZZZZ</name>
<accession>A0A1J5S957</accession>
<protein>
    <submittedName>
        <fullName evidence="1">Uncharacterized protein</fullName>
    </submittedName>
</protein>
<sequence>MRVGYLLLGLILSACGGGSVGSPVSSSPVMDFSVSTTPANSTLSTPFMGHTKVMVGFSGSSTSGDSAPFDMQYQYLNSASFSTYDHAGCMSGTVPVSSCSWWGAWQENIPQRGLFATRFISTAKARTWNSVSRPQIPYFTYYMVLPASGLSEGPSPTGETAALNDQTFLTTYFDDWRFLLQKIGTEKAMLHIEPDLFGYLKARADTTTGLPSAIPAKVTASSRTDCSTGYTDDAAGFAKCMIHMVRIYAPNATVGLHFSPWTYTNAGDATSWANFMLAMGAADGDFLVTDPSDRDADWYLLVKGQPGHDWDVTKMTAFLQWTKDVSTAVGKPFFLWQLPLGNSYQNDTYQHYKDHRVELLFSHIAEVRDGHVAGMLFGSGETAQTYVESDGGLLIGKTKQHYISRGGD</sequence>
<gene>
    <name evidence="1" type="ORF">GALL_197280</name>
</gene>
<comment type="caution">
    <text evidence="1">The sequence shown here is derived from an EMBL/GenBank/DDBJ whole genome shotgun (WGS) entry which is preliminary data.</text>
</comment>
<proteinExistence type="predicted"/>
<dbReference type="EMBL" id="MLJW01000121">
    <property type="protein sequence ID" value="OIQ98299.1"/>
    <property type="molecule type" value="Genomic_DNA"/>
</dbReference>
<dbReference type="PROSITE" id="PS51257">
    <property type="entry name" value="PROKAR_LIPOPROTEIN"/>
    <property type="match status" value="1"/>
</dbReference>
<evidence type="ECO:0000313" key="1">
    <source>
        <dbReference type="EMBL" id="OIQ98299.1"/>
    </source>
</evidence>